<name>A0A3S4YX03_9ACTO</name>
<feature type="transmembrane region" description="Helical" evidence="7">
    <location>
        <begin position="55"/>
        <end position="77"/>
    </location>
</feature>
<evidence type="ECO:0000256" key="7">
    <source>
        <dbReference type="SAM" id="Phobius"/>
    </source>
</evidence>
<dbReference type="InterPro" id="IPR002524">
    <property type="entry name" value="Cation_efflux"/>
</dbReference>
<gene>
    <name evidence="10" type="primary">fieF</name>
    <name evidence="10" type="ORF">NCTC13354_00386</name>
</gene>
<dbReference type="GO" id="GO:0005886">
    <property type="term" value="C:plasma membrane"/>
    <property type="evidence" value="ECO:0007669"/>
    <property type="project" value="TreeGrafter"/>
</dbReference>
<keyword evidence="5 7" id="KW-1133">Transmembrane helix</keyword>
<dbReference type="RefSeq" id="WP_126415880.1">
    <property type="nucleotide sequence ID" value="NZ_LR134476.1"/>
</dbReference>
<evidence type="ECO:0000313" key="10">
    <source>
        <dbReference type="EMBL" id="VEI12697.1"/>
    </source>
</evidence>
<dbReference type="GO" id="GO:0015341">
    <property type="term" value="F:zinc efflux antiporter activity"/>
    <property type="evidence" value="ECO:0007669"/>
    <property type="project" value="TreeGrafter"/>
</dbReference>
<dbReference type="InterPro" id="IPR058533">
    <property type="entry name" value="Cation_efflux_TM"/>
</dbReference>
<evidence type="ECO:0000259" key="9">
    <source>
        <dbReference type="Pfam" id="PF16916"/>
    </source>
</evidence>
<evidence type="ECO:0000256" key="6">
    <source>
        <dbReference type="ARBA" id="ARBA00023136"/>
    </source>
</evidence>
<comment type="subcellular location">
    <subcellularLocation>
        <location evidence="1">Membrane</location>
        <topology evidence="1">Multi-pass membrane protein</topology>
    </subcellularLocation>
</comment>
<feature type="transmembrane region" description="Helical" evidence="7">
    <location>
        <begin position="21"/>
        <end position="43"/>
    </location>
</feature>
<evidence type="ECO:0000313" key="11">
    <source>
        <dbReference type="Proteomes" id="UP000269542"/>
    </source>
</evidence>
<feature type="domain" description="Cation efflux protein transmembrane" evidence="8">
    <location>
        <begin position="23"/>
        <end position="216"/>
    </location>
</feature>
<evidence type="ECO:0000256" key="2">
    <source>
        <dbReference type="ARBA" id="ARBA00008114"/>
    </source>
</evidence>
<evidence type="ECO:0000256" key="4">
    <source>
        <dbReference type="ARBA" id="ARBA00022692"/>
    </source>
</evidence>
<dbReference type="Gene3D" id="3.30.70.1350">
    <property type="entry name" value="Cation efflux protein, cytoplasmic domain"/>
    <property type="match status" value="1"/>
</dbReference>
<evidence type="ECO:0000256" key="5">
    <source>
        <dbReference type="ARBA" id="ARBA00022989"/>
    </source>
</evidence>
<dbReference type="GO" id="GO:0015093">
    <property type="term" value="F:ferrous iron transmembrane transporter activity"/>
    <property type="evidence" value="ECO:0007669"/>
    <property type="project" value="TreeGrafter"/>
</dbReference>
<proteinExistence type="inferred from homology"/>
<dbReference type="Gene3D" id="1.20.1510.10">
    <property type="entry name" value="Cation efflux protein transmembrane domain"/>
    <property type="match status" value="1"/>
</dbReference>
<feature type="transmembrane region" description="Helical" evidence="7">
    <location>
        <begin position="89"/>
        <end position="111"/>
    </location>
</feature>
<dbReference type="KEGG" id="tbw:NCTC13354_00386"/>
<evidence type="ECO:0000259" key="8">
    <source>
        <dbReference type="Pfam" id="PF01545"/>
    </source>
</evidence>
<dbReference type="OrthoDB" id="9813655at2"/>
<dbReference type="InterPro" id="IPR050291">
    <property type="entry name" value="CDF_Transporter"/>
</dbReference>
<dbReference type="InterPro" id="IPR027470">
    <property type="entry name" value="Cation_efflux_CTD"/>
</dbReference>
<keyword evidence="11" id="KW-1185">Reference proteome</keyword>
<dbReference type="InterPro" id="IPR036837">
    <property type="entry name" value="Cation_efflux_CTD_sf"/>
</dbReference>
<evidence type="ECO:0000256" key="1">
    <source>
        <dbReference type="ARBA" id="ARBA00004141"/>
    </source>
</evidence>
<keyword evidence="6 7" id="KW-0472">Membrane</keyword>
<sequence>MSSTSGQSAQSTQSAPNLTPYAWFAIGVAIVTIGLKAGAYYVTGSVSLLSDAMESVVNLVAAVIALVALILAAKPASSRYTYGRSKAEYFSAAVEGAMIFGAAALIIFASVQRLLKPQGVTELGIGLAISLVAALINGGAGIFLLRAGRKHRSITLQADGKHLLTDLYTSAGVICGLALVSVTGWYQLDPIIAILVAINILRTGVQLLREALAGLLDVTLPDADNQVIVNILRERTEEGKVTFHGLRTRQAGRQRFISFHLQVPGHWSVTQGHDFAHVIEEEITAKLPDSSVEIHVEPIEDASSYEDIPEGYIPITDDEPEPGA</sequence>
<dbReference type="NCBIfam" id="TIGR01297">
    <property type="entry name" value="CDF"/>
    <property type="match status" value="1"/>
</dbReference>
<accession>A0A3S4YX03</accession>
<dbReference type="GO" id="GO:0006882">
    <property type="term" value="P:intracellular zinc ion homeostasis"/>
    <property type="evidence" value="ECO:0007669"/>
    <property type="project" value="TreeGrafter"/>
</dbReference>
<reference evidence="10 11" key="1">
    <citation type="submission" date="2018-12" db="EMBL/GenBank/DDBJ databases">
        <authorList>
            <consortium name="Pathogen Informatics"/>
        </authorList>
    </citation>
    <scope>NUCLEOTIDE SEQUENCE [LARGE SCALE GENOMIC DNA]</scope>
    <source>
        <strain evidence="10 11">NCTC13354</strain>
    </source>
</reference>
<protein>
    <submittedName>
        <fullName evidence="10">Ferrous-iron efflux pump FieF</fullName>
    </submittedName>
</protein>
<dbReference type="SUPFAM" id="SSF161111">
    <property type="entry name" value="Cation efflux protein transmembrane domain-like"/>
    <property type="match status" value="1"/>
</dbReference>
<dbReference type="EMBL" id="LR134476">
    <property type="protein sequence ID" value="VEI12697.1"/>
    <property type="molecule type" value="Genomic_DNA"/>
</dbReference>
<dbReference type="GO" id="GO:0015086">
    <property type="term" value="F:cadmium ion transmembrane transporter activity"/>
    <property type="evidence" value="ECO:0007669"/>
    <property type="project" value="TreeGrafter"/>
</dbReference>
<comment type="similarity">
    <text evidence="2">Belongs to the cation diffusion facilitator (CDF) transporter (TC 2.A.4) family.</text>
</comment>
<dbReference type="Proteomes" id="UP000269542">
    <property type="component" value="Chromosome"/>
</dbReference>
<feature type="transmembrane region" description="Helical" evidence="7">
    <location>
        <begin position="166"/>
        <end position="185"/>
    </location>
</feature>
<dbReference type="Pfam" id="PF01545">
    <property type="entry name" value="Cation_efflux"/>
    <property type="match status" value="1"/>
</dbReference>
<dbReference type="AlphaFoldDB" id="A0A3S4YX03"/>
<dbReference type="PANTHER" id="PTHR43840">
    <property type="entry name" value="MITOCHONDRIAL METAL TRANSPORTER 1-RELATED"/>
    <property type="match status" value="1"/>
</dbReference>
<organism evidence="10 11">
    <name type="scientific">Trueperella bialowiezensis</name>
    <dbReference type="NCBI Taxonomy" id="312285"/>
    <lineage>
        <taxon>Bacteria</taxon>
        <taxon>Bacillati</taxon>
        <taxon>Actinomycetota</taxon>
        <taxon>Actinomycetes</taxon>
        <taxon>Actinomycetales</taxon>
        <taxon>Actinomycetaceae</taxon>
        <taxon>Trueperella</taxon>
    </lineage>
</organism>
<dbReference type="SUPFAM" id="SSF160240">
    <property type="entry name" value="Cation efflux protein cytoplasmic domain-like"/>
    <property type="match status" value="1"/>
</dbReference>
<keyword evidence="3" id="KW-0813">Transport</keyword>
<dbReference type="PANTHER" id="PTHR43840:SF15">
    <property type="entry name" value="MITOCHONDRIAL METAL TRANSPORTER 1-RELATED"/>
    <property type="match status" value="1"/>
</dbReference>
<feature type="domain" description="Cation efflux protein cytoplasmic" evidence="9">
    <location>
        <begin position="220"/>
        <end position="298"/>
    </location>
</feature>
<feature type="transmembrane region" description="Helical" evidence="7">
    <location>
        <begin position="123"/>
        <end position="145"/>
    </location>
</feature>
<dbReference type="Pfam" id="PF16916">
    <property type="entry name" value="ZT_dimer"/>
    <property type="match status" value="1"/>
</dbReference>
<keyword evidence="4 7" id="KW-0812">Transmembrane</keyword>
<dbReference type="InterPro" id="IPR027469">
    <property type="entry name" value="Cation_efflux_TMD_sf"/>
</dbReference>
<evidence type="ECO:0000256" key="3">
    <source>
        <dbReference type="ARBA" id="ARBA00022448"/>
    </source>
</evidence>